<dbReference type="AlphaFoldDB" id="A0A4U8YNY9"/>
<evidence type="ECO:0000259" key="1">
    <source>
        <dbReference type="Pfam" id="PF01965"/>
    </source>
</evidence>
<dbReference type="InterPro" id="IPR029062">
    <property type="entry name" value="Class_I_gatase-like"/>
</dbReference>
<dbReference type="InterPro" id="IPR002818">
    <property type="entry name" value="DJ-1/PfpI"/>
</dbReference>
<dbReference type="GO" id="GO:0006355">
    <property type="term" value="P:regulation of DNA-templated transcription"/>
    <property type="evidence" value="ECO:0007669"/>
    <property type="project" value="TreeGrafter"/>
</dbReference>
<feature type="domain" description="DJ-1/PfpI" evidence="1">
    <location>
        <begin position="6"/>
        <end position="173"/>
    </location>
</feature>
<dbReference type="Gene3D" id="3.40.50.880">
    <property type="match status" value="1"/>
</dbReference>
<dbReference type="EMBL" id="CAADHO010000001">
    <property type="protein sequence ID" value="VFQ43372.1"/>
    <property type="molecule type" value="Genomic_DNA"/>
</dbReference>
<organism evidence="2 3">
    <name type="scientific">Desulfoluna butyratoxydans</name>
    <dbReference type="NCBI Taxonomy" id="231438"/>
    <lineage>
        <taxon>Bacteria</taxon>
        <taxon>Pseudomonadati</taxon>
        <taxon>Thermodesulfobacteriota</taxon>
        <taxon>Desulfobacteria</taxon>
        <taxon>Desulfobacterales</taxon>
        <taxon>Desulfolunaceae</taxon>
        <taxon>Desulfoluna</taxon>
    </lineage>
</organism>
<dbReference type="Proteomes" id="UP000507962">
    <property type="component" value="Unassembled WGS sequence"/>
</dbReference>
<keyword evidence="3" id="KW-1185">Reference proteome</keyword>
<reference evidence="2 3" key="1">
    <citation type="submission" date="2019-03" db="EMBL/GenBank/DDBJ databases">
        <authorList>
            <person name="Nijsse B."/>
        </authorList>
    </citation>
    <scope>NUCLEOTIDE SEQUENCE [LARGE SCALE GENOMIC DNA]</scope>
    <source>
        <strain evidence="2">Desulfoluna butyratoxydans MSL71</strain>
    </source>
</reference>
<dbReference type="RefSeq" id="WP_180137530.1">
    <property type="nucleotide sequence ID" value="NZ_CAADHO010000001.1"/>
</dbReference>
<dbReference type="PANTHER" id="PTHR43130">
    <property type="entry name" value="ARAC-FAMILY TRANSCRIPTIONAL REGULATOR"/>
    <property type="match status" value="1"/>
</dbReference>
<dbReference type="PANTHER" id="PTHR43130:SF3">
    <property type="entry name" value="HTH-TYPE TRANSCRIPTIONAL REGULATOR RV1931C"/>
    <property type="match status" value="1"/>
</dbReference>
<gene>
    <name evidence="2" type="ORF">MSL71_10000</name>
</gene>
<accession>A0A4U8YNY9</accession>
<protein>
    <submittedName>
        <fullName evidence="2">Dj-1/pfpi</fullName>
    </submittedName>
</protein>
<dbReference type="SUPFAM" id="SSF52317">
    <property type="entry name" value="Class I glutamine amidotransferase-like"/>
    <property type="match status" value="1"/>
</dbReference>
<sequence>MTATQTVYLFLFDTLSDWEIGYVTTGLNNPMMQKTPGAYRLKTFSIDGRPVRSAGGLNITPDISMDEVTLSGAEMLILPGGASWEKGAHEDVAELAKTFHDNNLKVAAICGATYGLARIGLLDSIRHTSNAKAYLEASNYQGGNHYVGALAVHDENVITASGTAPLEFAREIFQTLHLYKDDVLRAWYELFKTSSPEAFPALMNALEA</sequence>
<proteinExistence type="predicted"/>
<dbReference type="Pfam" id="PF01965">
    <property type="entry name" value="DJ-1_PfpI"/>
    <property type="match status" value="1"/>
</dbReference>
<dbReference type="InterPro" id="IPR052158">
    <property type="entry name" value="INH-QAR"/>
</dbReference>
<name>A0A4U8YNY9_9BACT</name>
<evidence type="ECO:0000313" key="2">
    <source>
        <dbReference type="EMBL" id="VFQ43372.1"/>
    </source>
</evidence>
<dbReference type="CDD" id="cd03140">
    <property type="entry name" value="GATase1_PfpI_3"/>
    <property type="match status" value="1"/>
</dbReference>
<evidence type="ECO:0000313" key="3">
    <source>
        <dbReference type="Proteomes" id="UP000507962"/>
    </source>
</evidence>